<dbReference type="EMBL" id="CP003273">
    <property type="protein sequence ID" value="AGK99651.1"/>
    <property type="molecule type" value="Genomic_DNA"/>
</dbReference>
<dbReference type="AlphaFoldDB" id="R4KD75"/>
<protein>
    <submittedName>
        <fullName evidence="1">Uncharacterized protein</fullName>
    </submittedName>
</protein>
<sequence length="62" mass="6738">MKLPKRGSEILQVIDAWHTLIHQAKAGNLQAIKIFLSLKANNQSGAGTAPGKVVDIDKYPLE</sequence>
<dbReference type="STRING" id="767817.Desgi_0031"/>
<dbReference type="HOGENOM" id="CLU_2896710_0_0_9"/>
<keyword evidence="2" id="KW-1185">Reference proteome</keyword>
<reference evidence="1 2" key="1">
    <citation type="submission" date="2012-01" db="EMBL/GenBank/DDBJ databases">
        <title>Complete sequence of Desulfotomaculum gibsoniae DSM 7213.</title>
        <authorList>
            <consortium name="US DOE Joint Genome Institute"/>
            <person name="Lucas S."/>
            <person name="Han J."/>
            <person name="Lapidus A."/>
            <person name="Cheng J.-F."/>
            <person name="Goodwin L."/>
            <person name="Pitluck S."/>
            <person name="Peters L."/>
            <person name="Ovchinnikova G."/>
            <person name="Teshima H."/>
            <person name="Detter J.C."/>
            <person name="Han C."/>
            <person name="Tapia R."/>
            <person name="Land M."/>
            <person name="Hauser L."/>
            <person name="Kyrpides N."/>
            <person name="Ivanova N."/>
            <person name="Pagani I."/>
            <person name="Parshina S."/>
            <person name="Plugge C."/>
            <person name="Muyzer G."/>
            <person name="Kuever J."/>
            <person name="Ivanova A."/>
            <person name="Nazina T."/>
            <person name="Klenk H.-P."/>
            <person name="Brambilla E."/>
            <person name="Spring S."/>
            <person name="Stams A.F."/>
            <person name="Woyke T."/>
        </authorList>
    </citation>
    <scope>NUCLEOTIDE SEQUENCE [LARGE SCALE GENOMIC DNA]</scope>
    <source>
        <strain evidence="1 2">DSM 7213</strain>
    </source>
</reference>
<dbReference type="KEGG" id="dgi:Desgi_0031"/>
<evidence type="ECO:0000313" key="2">
    <source>
        <dbReference type="Proteomes" id="UP000013520"/>
    </source>
</evidence>
<name>R4KD75_9FIRM</name>
<dbReference type="RefSeq" id="WP_006524630.1">
    <property type="nucleotide sequence ID" value="NC_021184.1"/>
</dbReference>
<gene>
    <name evidence="1" type="ORF">Desgi_0031</name>
</gene>
<proteinExistence type="predicted"/>
<dbReference type="Proteomes" id="UP000013520">
    <property type="component" value="Chromosome"/>
</dbReference>
<accession>R4KD75</accession>
<organism evidence="1 2">
    <name type="scientific">Desulfoscipio gibsoniae DSM 7213</name>
    <dbReference type="NCBI Taxonomy" id="767817"/>
    <lineage>
        <taxon>Bacteria</taxon>
        <taxon>Bacillati</taxon>
        <taxon>Bacillota</taxon>
        <taxon>Clostridia</taxon>
        <taxon>Eubacteriales</taxon>
        <taxon>Desulfallaceae</taxon>
        <taxon>Desulfoscipio</taxon>
    </lineage>
</organism>
<evidence type="ECO:0000313" key="1">
    <source>
        <dbReference type="EMBL" id="AGK99651.1"/>
    </source>
</evidence>